<dbReference type="RefSeq" id="WP_311656969.1">
    <property type="nucleotide sequence ID" value="NZ_JAVRHY010000002.1"/>
</dbReference>
<comment type="caution">
    <text evidence="2">The sequence shown here is derived from an EMBL/GenBank/DDBJ whole genome shotgun (WGS) entry which is preliminary data.</text>
</comment>
<protein>
    <recommendedName>
        <fullName evidence="1">Glycine cleavage system transcriptional repressor</fullName>
    </recommendedName>
</protein>
<keyword evidence="3" id="KW-1185">Reference proteome</keyword>
<evidence type="ECO:0000313" key="3">
    <source>
        <dbReference type="Proteomes" id="UP001259982"/>
    </source>
</evidence>
<evidence type="ECO:0000313" key="2">
    <source>
        <dbReference type="EMBL" id="MDT0617283.1"/>
    </source>
</evidence>
<dbReference type="InterPro" id="IPR045865">
    <property type="entry name" value="ACT-like_dom_sf"/>
</dbReference>
<evidence type="ECO:0000256" key="1">
    <source>
        <dbReference type="PIRNR" id="PIRNR028103"/>
    </source>
</evidence>
<keyword evidence="1" id="KW-0963">Cytoplasm</keyword>
<dbReference type="InterPro" id="IPR016867">
    <property type="entry name" value="GcvR"/>
</dbReference>
<dbReference type="Gene3D" id="3.30.70.260">
    <property type="match status" value="2"/>
</dbReference>
<dbReference type="Proteomes" id="UP001259982">
    <property type="component" value="Unassembled WGS sequence"/>
</dbReference>
<reference evidence="2 3" key="1">
    <citation type="submission" date="2023-09" db="EMBL/GenBank/DDBJ databases">
        <authorList>
            <person name="Rey-Velasco X."/>
        </authorList>
    </citation>
    <scope>NUCLEOTIDE SEQUENCE [LARGE SCALE GENOMIC DNA]</scope>
    <source>
        <strain evidence="2 3">P385</strain>
    </source>
</reference>
<dbReference type="InterPro" id="IPR050990">
    <property type="entry name" value="UPF0237/GcvR_regulator"/>
</dbReference>
<name>A0ABU3B529_9GAMM</name>
<dbReference type="SUPFAM" id="SSF55021">
    <property type="entry name" value="ACT-like"/>
    <property type="match status" value="2"/>
</dbReference>
<dbReference type="PANTHER" id="PTHR34875">
    <property type="entry name" value="UPF0237 PROTEIN MJ1558"/>
    <property type="match status" value="1"/>
</dbReference>
<keyword evidence="1" id="KW-0804">Transcription</keyword>
<dbReference type="EMBL" id="JAVRHY010000002">
    <property type="protein sequence ID" value="MDT0617283.1"/>
    <property type="molecule type" value="Genomic_DNA"/>
</dbReference>
<dbReference type="PIRSF" id="PIRSF028103">
    <property type="entry name" value="GcvR"/>
    <property type="match status" value="1"/>
</dbReference>
<proteinExistence type="predicted"/>
<organism evidence="2 3">
    <name type="scientific">Spectribacter acetivorans</name>
    <dbReference type="NCBI Taxonomy" id="3075603"/>
    <lineage>
        <taxon>Bacteria</taxon>
        <taxon>Pseudomonadati</taxon>
        <taxon>Pseudomonadota</taxon>
        <taxon>Gammaproteobacteria</taxon>
        <taxon>Salinisphaerales</taxon>
        <taxon>Salinisphaeraceae</taxon>
        <taxon>Spectribacter</taxon>
    </lineage>
</organism>
<keyword evidence="1" id="KW-0678">Repressor</keyword>
<comment type="subcellular location">
    <subcellularLocation>
        <location evidence="1">Cytoplasm</location>
    </subcellularLocation>
</comment>
<dbReference type="PANTHER" id="PTHR34875:SF5">
    <property type="entry name" value="GLYCINE CLEAVAGE SYSTEM TRANSCRIPTIONAL REPRESSOR"/>
    <property type="match status" value="1"/>
</dbReference>
<dbReference type="Pfam" id="PF13740">
    <property type="entry name" value="ACT_6"/>
    <property type="match status" value="1"/>
</dbReference>
<sequence>MPEVRKYLALTALGAHRETLTADLISAVEKRGCDIVECRLAPLGRQVTAALLIAGNWSALGKLESALPGLAEQLDLQLHYAHTENPDLAPDFRPYAAEVSAPQQSGLLGELVGFFRGQGARVVEITSQGYDSGYTGGAMCGVHIALQVPMTQHPQTLRESFMDLCDDLHADGMLDPIKS</sequence>
<accession>A0ABU3B529</accession>
<gene>
    <name evidence="2" type="ORF">RM531_02215</name>
</gene>